<reference evidence="1 2" key="1">
    <citation type="submission" date="2016-01" db="EMBL/GenBank/DDBJ databases">
        <title>The new phylogeny of the genus Mycobacterium.</title>
        <authorList>
            <person name="Tarcisio F."/>
            <person name="Conor M."/>
            <person name="Antonella G."/>
            <person name="Elisabetta G."/>
            <person name="Giulia F.S."/>
            <person name="Sara T."/>
            <person name="Anna F."/>
            <person name="Clotilde B."/>
            <person name="Roberto B."/>
            <person name="Veronica D.S."/>
            <person name="Fabio R."/>
            <person name="Monica P."/>
            <person name="Olivier J."/>
            <person name="Enrico T."/>
            <person name="Nicola S."/>
        </authorList>
    </citation>
    <scope>NUCLEOTIDE SEQUENCE [LARGE SCALE GENOMIC DNA]</scope>
    <source>
        <strain evidence="1 2">ATCC 700010</strain>
    </source>
</reference>
<name>A0A1X2F1X1_9MYCO</name>
<evidence type="ECO:0008006" key="3">
    <source>
        <dbReference type="Google" id="ProtNLM"/>
    </source>
</evidence>
<protein>
    <recommendedName>
        <fullName evidence="3">Diadenosine tetraphosphate hydrolase</fullName>
    </recommendedName>
</protein>
<evidence type="ECO:0000313" key="2">
    <source>
        <dbReference type="Proteomes" id="UP000193964"/>
    </source>
</evidence>
<gene>
    <name evidence="1" type="ORF">AWC31_30810</name>
</gene>
<dbReference type="SUPFAM" id="SSF54197">
    <property type="entry name" value="HIT-like"/>
    <property type="match status" value="1"/>
</dbReference>
<dbReference type="InterPro" id="IPR036265">
    <property type="entry name" value="HIT-like_sf"/>
</dbReference>
<comment type="caution">
    <text evidence="1">The sequence shown here is derived from an EMBL/GenBank/DDBJ whole genome shotgun (WGS) entry which is preliminary data.</text>
</comment>
<organism evidence="1 2">
    <name type="scientific">Mycolicibacterium wolinskyi</name>
    <dbReference type="NCBI Taxonomy" id="59750"/>
    <lineage>
        <taxon>Bacteria</taxon>
        <taxon>Bacillati</taxon>
        <taxon>Actinomycetota</taxon>
        <taxon>Actinomycetes</taxon>
        <taxon>Mycobacteriales</taxon>
        <taxon>Mycobacteriaceae</taxon>
        <taxon>Mycolicibacterium</taxon>
    </lineage>
</organism>
<dbReference type="AlphaFoldDB" id="A0A1X2F1X1"/>
<proteinExistence type="predicted"/>
<evidence type="ECO:0000313" key="1">
    <source>
        <dbReference type="EMBL" id="ORX12385.1"/>
    </source>
</evidence>
<accession>A0A1X2F1X1</accession>
<dbReference type="EMBL" id="LQQA01000029">
    <property type="protein sequence ID" value="ORX12385.1"/>
    <property type="molecule type" value="Genomic_DNA"/>
</dbReference>
<sequence>MDHVTDCALCERLASSVPPPGGWIYHGELWAVSAHPGVAAPGWLAVQTCRHVETLAELDTDEATSLGILLRDVSTRLQAATGTDRTYTYALGEGVRHVHMLVGVPLSQSNPADRGAQLLSRILARDPILEQPELRDHVCAAVAQAIRNG</sequence>
<dbReference type="Gene3D" id="3.30.428.10">
    <property type="entry name" value="HIT-like"/>
    <property type="match status" value="1"/>
</dbReference>
<dbReference type="Proteomes" id="UP000193964">
    <property type="component" value="Unassembled WGS sequence"/>
</dbReference>